<evidence type="ECO:0000313" key="3">
    <source>
        <dbReference type="EMBL" id="CAB4885315.1"/>
    </source>
</evidence>
<dbReference type="EMBL" id="CAFBLX010000058">
    <property type="protein sequence ID" value="CAB4885315.1"/>
    <property type="molecule type" value="Genomic_DNA"/>
</dbReference>
<dbReference type="Pfam" id="PF11580">
    <property type="entry name" value="DUF3239"/>
    <property type="match status" value="1"/>
</dbReference>
<dbReference type="InterPro" id="IPR023124">
    <property type="entry name" value="DUF3239_dom_sf"/>
</dbReference>
<sequence>MRRFEFPVDVAHAKSVNETFTELRRLRMSAALTAAVLLALGIWFFWIATPWSYILGGVFCIGAATSLWVMVWAPKKMGSIESLYTRGDLVPAVVAETMPSGATLLSLVDVAKPGVDEPHYVLITRVVRALPGHAVERGAEVPAVSVLADRGRNTGGRTWQLVSAMPIAWGTTDAAVLARAAAEITEGEWALLHANIGLSEKVRKAKNQQLLVDPADLPEDLTRPTEEPGVEPAERPTEEPG</sequence>
<evidence type="ECO:0000256" key="2">
    <source>
        <dbReference type="SAM" id="Phobius"/>
    </source>
</evidence>
<accession>A0A6J7EW64</accession>
<reference evidence="3" key="1">
    <citation type="submission" date="2020-05" db="EMBL/GenBank/DDBJ databases">
        <authorList>
            <person name="Chiriac C."/>
            <person name="Salcher M."/>
            <person name="Ghai R."/>
            <person name="Kavagutti S V."/>
        </authorList>
    </citation>
    <scope>NUCLEOTIDE SEQUENCE</scope>
</reference>
<gene>
    <name evidence="3" type="ORF">UFOPK3472_01166</name>
</gene>
<protein>
    <submittedName>
        <fullName evidence="3">Unannotated protein</fullName>
    </submittedName>
</protein>
<dbReference type="InterPro" id="IPR021632">
    <property type="entry name" value="DUF3239"/>
</dbReference>
<feature type="transmembrane region" description="Helical" evidence="2">
    <location>
        <begin position="53"/>
        <end position="73"/>
    </location>
</feature>
<dbReference type="AlphaFoldDB" id="A0A6J7EW64"/>
<dbReference type="Gene3D" id="2.40.410.10">
    <property type="entry name" value="putative membrane protein from Corynebacterium diphtheriae superfamily"/>
    <property type="match status" value="1"/>
</dbReference>
<keyword evidence="2" id="KW-0812">Transmembrane</keyword>
<organism evidence="3">
    <name type="scientific">freshwater metagenome</name>
    <dbReference type="NCBI Taxonomy" id="449393"/>
    <lineage>
        <taxon>unclassified sequences</taxon>
        <taxon>metagenomes</taxon>
        <taxon>ecological metagenomes</taxon>
    </lineage>
</organism>
<evidence type="ECO:0000256" key="1">
    <source>
        <dbReference type="SAM" id="MobiDB-lite"/>
    </source>
</evidence>
<name>A0A6J7EW64_9ZZZZ</name>
<feature type="region of interest" description="Disordered" evidence="1">
    <location>
        <begin position="211"/>
        <end position="241"/>
    </location>
</feature>
<feature type="transmembrane region" description="Helical" evidence="2">
    <location>
        <begin position="30"/>
        <end position="47"/>
    </location>
</feature>
<keyword evidence="2" id="KW-1133">Transmembrane helix</keyword>
<feature type="compositionally biased region" description="Basic and acidic residues" evidence="1">
    <location>
        <begin position="220"/>
        <end position="241"/>
    </location>
</feature>
<proteinExistence type="predicted"/>
<keyword evidence="2" id="KW-0472">Membrane</keyword>